<dbReference type="OrthoDB" id="9809738at2759"/>
<evidence type="ECO:0000256" key="1">
    <source>
        <dbReference type="ARBA" id="ARBA00004328"/>
    </source>
</evidence>
<dbReference type="KEGG" id="hai:109378044"/>
<evidence type="ECO:0000313" key="2">
    <source>
        <dbReference type="Proteomes" id="UP000694851"/>
    </source>
</evidence>
<organism evidence="2 3">
    <name type="scientific">Hipposideros armiger</name>
    <name type="common">Great Himalayan leaf-nosed bat</name>
    <dbReference type="NCBI Taxonomy" id="186990"/>
    <lineage>
        <taxon>Eukaryota</taxon>
        <taxon>Metazoa</taxon>
        <taxon>Chordata</taxon>
        <taxon>Craniata</taxon>
        <taxon>Vertebrata</taxon>
        <taxon>Euteleostomi</taxon>
        <taxon>Mammalia</taxon>
        <taxon>Eutheria</taxon>
        <taxon>Laurasiatheria</taxon>
        <taxon>Chiroptera</taxon>
        <taxon>Yinpterochiroptera</taxon>
        <taxon>Rhinolophoidea</taxon>
        <taxon>Hipposideridae</taxon>
        <taxon>Hipposideros</taxon>
    </lineage>
</organism>
<keyword evidence="2" id="KW-1185">Reference proteome</keyword>
<sequence length="330" mass="37424">MEKPERQQSRRARKRSAQTWKQVKLNKFLITILVILTWQVSITWEDTYWTYFPNPPMLAPVTWEIKPVLVWINSSIPLGGRTKNLTFQQTAFNYVGLSRLPPLCASQTPMMGCLHLENITKKSSGKDRHNPYLTYRSELTFTGPSGRQPQQAGAQKLLPLCMQSPYQYNDGHIIWRDCAYLIATSYQLPDSHFSVSDWAIPYYSTGTQLPKPEGFVALVLTPNIPIIQGDNWRLWAASDYITHLNSQTPWGQDVKHYTITACVQAPSVILVGGIQISKAQSMSNISCPNCHLTNCIDPRDKGQSMLVLRQPPYVVIPTTIEGPWYDDPGI</sequence>
<dbReference type="GeneID" id="109378044"/>
<dbReference type="InterPro" id="IPR051255">
    <property type="entry name" value="Retroviral_env_glycoprotein"/>
</dbReference>
<dbReference type="AlphaFoldDB" id="A0A8B7QPS7"/>
<evidence type="ECO:0000313" key="3">
    <source>
        <dbReference type="RefSeq" id="XP_019490040.1"/>
    </source>
</evidence>
<accession>A0A8B7QPS7</accession>
<comment type="subcellular location">
    <subcellularLocation>
        <location evidence="1">Virion</location>
    </subcellularLocation>
</comment>
<name>A0A8B7QPS7_HIPAR</name>
<dbReference type="RefSeq" id="XP_019490040.1">
    <property type="nucleotide sequence ID" value="XM_019634495.1"/>
</dbReference>
<dbReference type="PANTHER" id="PTHR34313">
    <property type="entry name" value="ENDOGENOUS RETROVIRUS GROUP K MEMBER 113 ENV POLYPROTEIN-RELATED"/>
    <property type="match status" value="1"/>
</dbReference>
<proteinExistence type="predicted"/>
<reference evidence="3" key="1">
    <citation type="submission" date="2025-08" db="UniProtKB">
        <authorList>
            <consortium name="RefSeq"/>
        </authorList>
    </citation>
    <scope>IDENTIFICATION</scope>
    <source>
        <tissue evidence="3">Muscle</tissue>
    </source>
</reference>
<dbReference type="PANTHER" id="PTHR34313:SF2">
    <property type="entry name" value="ENDOGENOUS RETROVIRUS GROUP K MEMBER 21 ENV POLYPROTEIN-LIKE"/>
    <property type="match status" value="1"/>
</dbReference>
<dbReference type="Proteomes" id="UP000694851">
    <property type="component" value="Unplaced"/>
</dbReference>
<protein>
    <submittedName>
        <fullName evidence="3">Uncharacterized protein LOC109378044</fullName>
    </submittedName>
</protein>
<gene>
    <name evidence="3" type="primary">LOC109378044</name>
</gene>